<sequence>MKHLSFVALALPHWCSLVAGAPPTPNATVHGDDKQIMICGSSMDNTKISAAEAHFKQHQVPPTNTDTELIASPWISLYFHVVAEDRSTNGGWMSDAQIQAQINVLNADYAPSGVRWRLVLITRTINRDWFRNVLNGNQQEMAMKRSLRRGAADSLNVYTVGLFNQAGLLGFSTFPFSYGADPVDDGVVIKWTSLPGGTFINHNLGRTLTHEVGHWVGLYHTFQGGCAGNGDFVTDTPPEATRALGCPVNRDTCPGGGLDPIRNFMDYTDDGCKSAFTTGQGVRMRAQLRTYRGINI</sequence>
<dbReference type="GO" id="GO:0008237">
    <property type="term" value="F:metallopeptidase activity"/>
    <property type="evidence" value="ECO:0007669"/>
    <property type="project" value="UniProtKB-KW"/>
</dbReference>
<evidence type="ECO:0000313" key="12">
    <source>
        <dbReference type="Proteomes" id="UP000076154"/>
    </source>
</evidence>
<reference evidence="11" key="1">
    <citation type="submission" date="2018-04" db="EMBL/GenBank/DDBJ databases">
        <title>Whole genome sequencing of Hypsizygus marmoreus.</title>
        <authorList>
            <person name="Choi I.-G."/>
            <person name="Min B."/>
            <person name="Kim J.-G."/>
            <person name="Kim S."/>
            <person name="Oh Y.-L."/>
            <person name="Kong W.-S."/>
            <person name="Park H."/>
            <person name="Jeong J."/>
            <person name="Song E.-S."/>
        </authorList>
    </citation>
    <scope>NUCLEOTIDE SEQUENCE [LARGE SCALE GENOMIC DNA]</scope>
    <source>
        <strain evidence="11">51987-8</strain>
    </source>
</reference>
<evidence type="ECO:0000256" key="7">
    <source>
        <dbReference type="ARBA" id="ARBA00023049"/>
    </source>
</evidence>
<dbReference type="SUPFAM" id="SSF55486">
    <property type="entry name" value="Metalloproteases ('zincins'), catalytic domain"/>
    <property type="match status" value="1"/>
</dbReference>
<keyword evidence="8" id="KW-1015">Disulfide bond</keyword>
<dbReference type="GO" id="GO:0046872">
    <property type="term" value="F:metal ion binding"/>
    <property type="evidence" value="ECO:0007669"/>
    <property type="project" value="UniProtKB-KW"/>
</dbReference>
<evidence type="ECO:0000256" key="8">
    <source>
        <dbReference type="ARBA" id="ARBA00023157"/>
    </source>
</evidence>
<dbReference type="OrthoDB" id="536211at2759"/>
<dbReference type="PANTHER" id="PTHR47466:SF1">
    <property type="entry name" value="METALLOPROTEASE MEP1 (AFU_ORTHOLOGUE AFUA_1G07730)-RELATED"/>
    <property type="match status" value="1"/>
</dbReference>
<dbReference type="Proteomes" id="UP000076154">
    <property type="component" value="Unassembled WGS sequence"/>
</dbReference>
<dbReference type="Gene3D" id="3.40.390.10">
    <property type="entry name" value="Collagenase (Catalytic Domain)"/>
    <property type="match status" value="1"/>
</dbReference>
<keyword evidence="12" id="KW-1185">Reference proteome</keyword>
<proteinExistence type="inferred from homology"/>
<dbReference type="GO" id="GO:0006508">
    <property type="term" value="P:proteolysis"/>
    <property type="evidence" value="ECO:0007669"/>
    <property type="project" value="UniProtKB-KW"/>
</dbReference>
<dbReference type="Pfam" id="PF05572">
    <property type="entry name" value="Peptidase_M43"/>
    <property type="match status" value="1"/>
</dbReference>
<organism evidence="11 12">
    <name type="scientific">Hypsizygus marmoreus</name>
    <name type="common">White beech mushroom</name>
    <name type="synonym">Agaricus marmoreus</name>
    <dbReference type="NCBI Taxonomy" id="39966"/>
    <lineage>
        <taxon>Eukaryota</taxon>
        <taxon>Fungi</taxon>
        <taxon>Dikarya</taxon>
        <taxon>Basidiomycota</taxon>
        <taxon>Agaricomycotina</taxon>
        <taxon>Agaricomycetes</taxon>
        <taxon>Agaricomycetidae</taxon>
        <taxon>Agaricales</taxon>
        <taxon>Tricholomatineae</taxon>
        <taxon>Lyophyllaceae</taxon>
        <taxon>Hypsizygus</taxon>
    </lineage>
</organism>
<keyword evidence="4 9" id="KW-0732">Signal</keyword>
<evidence type="ECO:0000256" key="1">
    <source>
        <dbReference type="ARBA" id="ARBA00008721"/>
    </source>
</evidence>
<keyword evidence="7 11" id="KW-0482">Metalloprotease</keyword>
<dbReference type="AlphaFoldDB" id="A0A369K1M6"/>
<dbReference type="PANTHER" id="PTHR47466">
    <property type="match status" value="1"/>
</dbReference>
<feature type="signal peptide" evidence="9">
    <location>
        <begin position="1"/>
        <end position="20"/>
    </location>
</feature>
<feature type="chain" id="PRO_5016835453" evidence="9">
    <location>
        <begin position="21"/>
        <end position="296"/>
    </location>
</feature>
<evidence type="ECO:0000256" key="6">
    <source>
        <dbReference type="ARBA" id="ARBA00022833"/>
    </source>
</evidence>
<dbReference type="EMBL" id="LUEZ02000013">
    <property type="protein sequence ID" value="RDB27858.1"/>
    <property type="molecule type" value="Genomic_DNA"/>
</dbReference>
<gene>
    <name evidence="11" type="primary">MEP1_0</name>
    <name evidence="11" type="ORF">Hypma_002302</name>
</gene>
<comment type="similarity">
    <text evidence="1">Belongs to the peptidase M43B family.</text>
</comment>
<dbReference type="InParanoid" id="A0A369K1M6"/>
<keyword evidence="6" id="KW-0862">Zinc</keyword>
<evidence type="ECO:0000256" key="3">
    <source>
        <dbReference type="ARBA" id="ARBA00022723"/>
    </source>
</evidence>
<evidence type="ECO:0000256" key="5">
    <source>
        <dbReference type="ARBA" id="ARBA00022801"/>
    </source>
</evidence>
<evidence type="ECO:0000313" key="11">
    <source>
        <dbReference type="EMBL" id="RDB27858.1"/>
    </source>
</evidence>
<dbReference type="InterPro" id="IPR008754">
    <property type="entry name" value="Peptidase_M43"/>
</dbReference>
<dbReference type="CDD" id="cd04275">
    <property type="entry name" value="ZnMc_pappalysin_like"/>
    <property type="match status" value="1"/>
</dbReference>
<feature type="domain" description="Peptidase M43 pregnancy-associated plasma-A" evidence="10">
    <location>
        <begin position="200"/>
        <end position="288"/>
    </location>
</feature>
<evidence type="ECO:0000256" key="2">
    <source>
        <dbReference type="ARBA" id="ARBA00022670"/>
    </source>
</evidence>
<evidence type="ECO:0000256" key="4">
    <source>
        <dbReference type="ARBA" id="ARBA00022729"/>
    </source>
</evidence>
<name>A0A369K1M6_HYPMA</name>
<keyword evidence="5" id="KW-0378">Hydrolase</keyword>
<evidence type="ECO:0000259" key="10">
    <source>
        <dbReference type="Pfam" id="PF05572"/>
    </source>
</evidence>
<keyword evidence="2" id="KW-0645">Protease</keyword>
<accession>A0A369K1M6</accession>
<keyword evidence="3" id="KW-0479">Metal-binding</keyword>
<dbReference type="InterPro" id="IPR024079">
    <property type="entry name" value="MetalloPept_cat_dom_sf"/>
</dbReference>
<evidence type="ECO:0000256" key="9">
    <source>
        <dbReference type="SAM" id="SignalP"/>
    </source>
</evidence>
<protein>
    <submittedName>
        <fullName evidence="11">Extracellular metalloprotease 1</fullName>
    </submittedName>
</protein>
<comment type="caution">
    <text evidence="11">The sequence shown here is derived from an EMBL/GenBank/DDBJ whole genome shotgun (WGS) entry which is preliminary data.</text>
</comment>